<gene>
    <name evidence="3" type="ORF">C0Q70_09727</name>
</gene>
<dbReference type="InterPro" id="IPR020464">
    <property type="entry name" value="LanC-like_prot_euk"/>
</dbReference>
<dbReference type="CDD" id="cd04794">
    <property type="entry name" value="euk_LANCL"/>
    <property type="match status" value="1"/>
</dbReference>
<dbReference type="GO" id="GO:0046872">
    <property type="term" value="F:metal ion binding"/>
    <property type="evidence" value="ECO:0007669"/>
    <property type="project" value="UniProtKB-KW"/>
</dbReference>
<proteinExistence type="inferred from homology"/>
<reference evidence="3 4" key="1">
    <citation type="submission" date="2018-04" db="EMBL/GenBank/DDBJ databases">
        <title>The genome of golden apple snail Pomacea canaliculata provides insight into stress tolerance and invasive adaptation.</title>
        <authorList>
            <person name="Liu C."/>
            <person name="Liu B."/>
            <person name="Ren Y."/>
            <person name="Zhang Y."/>
            <person name="Wang H."/>
            <person name="Li S."/>
            <person name="Jiang F."/>
            <person name="Yin L."/>
            <person name="Zhang G."/>
            <person name="Qian W."/>
            <person name="Fan W."/>
        </authorList>
    </citation>
    <scope>NUCLEOTIDE SEQUENCE [LARGE SCALE GENOMIC DNA]</scope>
    <source>
        <strain evidence="3">SZHN2017</strain>
        <tissue evidence="3">Muscle</tissue>
    </source>
</reference>
<dbReference type="Pfam" id="PF05147">
    <property type="entry name" value="LANC_like"/>
    <property type="match status" value="1"/>
</dbReference>
<comment type="similarity">
    <text evidence="1">Belongs to the LanC-like protein family.</text>
</comment>
<dbReference type="SMART" id="SM01260">
    <property type="entry name" value="LANC_like"/>
    <property type="match status" value="1"/>
</dbReference>
<accession>A0A2T7PAM4</accession>
<sequence length="412" mass="46558">MAVDESRYHTNSFKDYNGEKLLGEDKKLIGSVAERLKETIGRLLLHFEGVGLCQENTSGRPNFSVYTGTSGYAFLFVHLHNSKRWGDSSDTEDTYLQKALEHLREPLAHPQGRKHTFLCGDAGPLALGAYVYSKLGDERSAAQCISRLESMHINVIRDQTLPDEHLYGRAGYLSALLFVQHHLGMDKVDREVIIKVTKALLDSGQSMAAQQRGCPPLMYEWHEKKYLGAAHGLAGILYTLLLVKYPEVRPQIENTVKACVDYMLTLQYPSGNFPSSVGSIVHDRLVQWCHGAPGWVYMFVTAYKTYNDKKYLQAAEQCCDVVWQRGLLKKGLGLCHGAAGNAYSFLALFRLTQNQKHLYRACKFAEWCCDYGRHQSFTPDHPFSLFEGIAGTIYFLVDMLDPLNARFPAYEY</sequence>
<dbReference type="PRINTS" id="PR01951">
    <property type="entry name" value="LANCEUKARYTE"/>
</dbReference>
<dbReference type="EMBL" id="PZQS01000005">
    <property type="protein sequence ID" value="PVD30461.1"/>
    <property type="molecule type" value="Genomic_DNA"/>
</dbReference>
<dbReference type="Proteomes" id="UP000245119">
    <property type="component" value="Linkage Group LG5"/>
</dbReference>
<dbReference type="PANTHER" id="PTHR12736:SF21">
    <property type="entry name" value="LANC-LIKE PROTEIN 2"/>
    <property type="match status" value="1"/>
</dbReference>
<dbReference type="OrthoDB" id="10257263at2759"/>
<dbReference type="InterPro" id="IPR012341">
    <property type="entry name" value="6hp_glycosidase-like_sf"/>
</dbReference>
<evidence type="ECO:0000313" key="4">
    <source>
        <dbReference type="Proteomes" id="UP000245119"/>
    </source>
</evidence>
<evidence type="ECO:0000313" key="3">
    <source>
        <dbReference type="EMBL" id="PVD30461.1"/>
    </source>
</evidence>
<dbReference type="AlphaFoldDB" id="A0A2T7PAM4"/>
<protein>
    <recommendedName>
        <fullName evidence="5">LanC-like protein 2</fullName>
    </recommendedName>
</protein>
<feature type="binding site" evidence="2">
    <location>
        <position position="335"/>
    </location>
    <ligand>
        <name>Zn(2+)</name>
        <dbReference type="ChEBI" id="CHEBI:29105"/>
    </ligand>
</feature>
<comment type="caution">
    <text evidence="3">The sequence shown here is derived from an EMBL/GenBank/DDBJ whole genome shotgun (WGS) entry which is preliminary data.</text>
</comment>
<dbReference type="PRINTS" id="PR01950">
    <property type="entry name" value="LANCSUPER"/>
</dbReference>
<dbReference type="InterPro" id="IPR007822">
    <property type="entry name" value="LANC-like"/>
</dbReference>
<dbReference type="Gene3D" id="1.50.10.10">
    <property type="match status" value="1"/>
</dbReference>
<dbReference type="GO" id="GO:0031179">
    <property type="term" value="P:peptide modification"/>
    <property type="evidence" value="ECO:0007669"/>
    <property type="project" value="InterPro"/>
</dbReference>
<keyword evidence="2" id="KW-0479">Metal-binding</keyword>
<dbReference type="SUPFAM" id="SSF158745">
    <property type="entry name" value="LanC-like"/>
    <property type="match status" value="1"/>
</dbReference>
<dbReference type="GO" id="GO:0005886">
    <property type="term" value="C:plasma membrane"/>
    <property type="evidence" value="ECO:0007669"/>
    <property type="project" value="TreeGrafter"/>
</dbReference>
<keyword evidence="4" id="KW-1185">Reference proteome</keyword>
<name>A0A2T7PAM4_POMCA</name>
<keyword evidence="2" id="KW-0862">Zinc</keyword>
<dbReference type="PANTHER" id="PTHR12736">
    <property type="entry name" value="LANC-LIKE PROTEIN"/>
    <property type="match status" value="1"/>
</dbReference>
<evidence type="ECO:0000256" key="2">
    <source>
        <dbReference type="PIRSR" id="PIRSR607822-1"/>
    </source>
</evidence>
<evidence type="ECO:0008006" key="5">
    <source>
        <dbReference type="Google" id="ProtNLM"/>
    </source>
</evidence>
<evidence type="ECO:0000256" key="1">
    <source>
        <dbReference type="ARBA" id="ARBA00007179"/>
    </source>
</evidence>
<feature type="binding site" evidence="2">
    <location>
        <position position="289"/>
    </location>
    <ligand>
        <name>Zn(2+)</name>
        <dbReference type="ChEBI" id="CHEBI:29105"/>
    </ligand>
</feature>
<feature type="binding site" evidence="2">
    <location>
        <position position="336"/>
    </location>
    <ligand>
        <name>Zn(2+)</name>
        <dbReference type="ChEBI" id="CHEBI:29105"/>
    </ligand>
</feature>
<dbReference type="GO" id="GO:0005975">
    <property type="term" value="P:carbohydrate metabolic process"/>
    <property type="evidence" value="ECO:0007669"/>
    <property type="project" value="InterPro"/>
</dbReference>
<organism evidence="3 4">
    <name type="scientific">Pomacea canaliculata</name>
    <name type="common">Golden apple snail</name>
    <dbReference type="NCBI Taxonomy" id="400727"/>
    <lineage>
        <taxon>Eukaryota</taxon>
        <taxon>Metazoa</taxon>
        <taxon>Spiralia</taxon>
        <taxon>Lophotrochozoa</taxon>
        <taxon>Mollusca</taxon>
        <taxon>Gastropoda</taxon>
        <taxon>Caenogastropoda</taxon>
        <taxon>Architaenioglossa</taxon>
        <taxon>Ampullarioidea</taxon>
        <taxon>Ampullariidae</taxon>
        <taxon>Pomacea</taxon>
    </lineage>
</organism>